<dbReference type="EMBL" id="JAVRJZ010000002">
    <property type="protein sequence ID" value="KAK2725399.1"/>
    <property type="molecule type" value="Genomic_DNA"/>
</dbReference>
<name>A0AA88LG14_ARTSF</name>
<dbReference type="GO" id="GO:0040001">
    <property type="term" value="P:establishment of mitotic spindle localization"/>
    <property type="evidence" value="ECO:0007669"/>
    <property type="project" value="TreeGrafter"/>
</dbReference>
<keyword evidence="4" id="KW-0206">Cytoskeleton</keyword>
<dbReference type="PANTHER" id="PTHR21567:SF9">
    <property type="entry name" value="CLIP-ASSOCIATING PROTEIN"/>
    <property type="match status" value="1"/>
</dbReference>
<dbReference type="AlphaFoldDB" id="A0AA88LG14"/>
<dbReference type="InterPro" id="IPR021133">
    <property type="entry name" value="HEAT_type_2"/>
</dbReference>
<dbReference type="GO" id="GO:0045180">
    <property type="term" value="C:basal cortex"/>
    <property type="evidence" value="ECO:0007669"/>
    <property type="project" value="TreeGrafter"/>
</dbReference>
<gene>
    <name evidence="8" type="ORF">QYM36_000035</name>
</gene>
<evidence type="ECO:0000256" key="5">
    <source>
        <dbReference type="PROSITE-ProRule" id="PRU00103"/>
    </source>
</evidence>
<dbReference type="InterPro" id="IPR016024">
    <property type="entry name" value="ARM-type_fold"/>
</dbReference>
<keyword evidence="3" id="KW-0677">Repeat</keyword>
<proteinExistence type="predicted"/>
<evidence type="ECO:0000256" key="2">
    <source>
        <dbReference type="ARBA" id="ARBA00022490"/>
    </source>
</evidence>
<dbReference type="InterPro" id="IPR011989">
    <property type="entry name" value="ARM-like"/>
</dbReference>
<dbReference type="GO" id="GO:0000776">
    <property type="term" value="C:kinetochore"/>
    <property type="evidence" value="ECO:0007669"/>
    <property type="project" value="TreeGrafter"/>
</dbReference>
<dbReference type="GO" id="GO:1902903">
    <property type="term" value="P:regulation of supramolecular fiber organization"/>
    <property type="evidence" value="ECO:0007669"/>
    <property type="project" value="UniProtKB-ARBA"/>
</dbReference>
<feature type="compositionally biased region" description="Polar residues" evidence="6">
    <location>
        <begin position="277"/>
        <end position="292"/>
    </location>
</feature>
<dbReference type="GO" id="GO:0005815">
    <property type="term" value="C:microtubule organizing center"/>
    <property type="evidence" value="ECO:0007669"/>
    <property type="project" value="TreeGrafter"/>
</dbReference>
<dbReference type="Gene3D" id="1.25.10.10">
    <property type="entry name" value="Leucine-rich Repeat Variant"/>
    <property type="match status" value="2"/>
</dbReference>
<dbReference type="Proteomes" id="UP001187531">
    <property type="component" value="Unassembled WGS sequence"/>
</dbReference>
<evidence type="ECO:0000256" key="6">
    <source>
        <dbReference type="SAM" id="MobiDB-lite"/>
    </source>
</evidence>
<evidence type="ECO:0000256" key="1">
    <source>
        <dbReference type="ARBA" id="ARBA00004245"/>
    </source>
</evidence>
<sequence>MNMSQIDLFSTLIGTTDVKKKISIGSDVISYLQDPSNGIECEDIGCFIEGIIQWLMSSNFKVSLNGLEILGLLVDRMKDDFRPFLQGAITPCVDRLGDTKDSVREKANTLILKCMDKCAPPQQIFERLLPGFGHKSAKVREEVLLLLQTTLNTHSAASLSLSRLVPSIVKLLSDPSAPVRDVAFATLVEVYRHVGDRFKQDLVNKQNVPPSKLPALLSKFDELVQNQQMLPTAMRIDGAKQEDETDRGLSKSAVKRSTSAPPVRRNGQIPTAKPVSGPSTTSQQCATPVASSGSIGAMDESLFIQLFEDVPRIQIFSSKEMEEHMNSIREILSNTNNEWDKRVAALKKFRAILIAGAVNYDEFYQNLRFMEPPLLISVKDLRSLVVREACITIAFLSQQLGHKLNRFSETVLPALIGLIPNSAKVVSTSGIVAIRFIIANTHAPRLIPILTDKMTNKSKEIRKHVCEFLDQLVHAWPTQKMEKYSQQLQEAIRKGIADADLDARASARRAYYGFADHFKDQAAALLNSLDPHNKKALYCDPTQPMSNSSSHSSLNNVGRTPVVKKPSSTSTESLQKIPIPRRPAVPVGLPNGTPSLSARSNSAIELQAVQRSKLRSQQYAAAQRMKIGSGASLREAALFKAEKPFFDLSERGFIINKKIESGNPASRK</sequence>
<feature type="domain" description="TOG" evidence="7">
    <location>
        <begin position="7"/>
        <end position="229"/>
    </location>
</feature>
<dbReference type="SMART" id="SM01349">
    <property type="entry name" value="TOG"/>
    <property type="match status" value="2"/>
</dbReference>
<feature type="region of interest" description="Disordered" evidence="6">
    <location>
        <begin position="543"/>
        <end position="575"/>
    </location>
</feature>
<comment type="caution">
    <text evidence="8">The sequence shown here is derived from an EMBL/GenBank/DDBJ whole genome shotgun (WGS) entry which is preliminary data.</text>
</comment>
<dbReference type="InterPro" id="IPR034085">
    <property type="entry name" value="TOG"/>
</dbReference>
<accession>A0AA88LG14</accession>
<dbReference type="GO" id="GO:0031110">
    <property type="term" value="P:regulation of microtubule polymerization or depolymerization"/>
    <property type="evidence" value="ECO:0007669"/>
    <property type="project" value="UniProtKB-ARBA"/>
</dbReference>
<keyword evidence="2" id="KW-0963">Cytoplasm</keyword>
<evidence type="ECO:0000313" key="8">
    <source>
        <dbReference type="EMBL" id="KAK2725399.1"/>
    </source>
</evidence>
<feature type="compositionally biased region" description="Low complexity" evidence="6">
    <location>
        <begin position="546"/>
        <end position="556"/>
    </location>
</feature>
<dbReference type="GO" id="GO:0072686">
    <property type="term" value="C:mitotic spindle"/>
    <property type="evidence" value="ECO:0007669"/>
    <property type="project" value="TreeGrafter"/>
</dbReference>
<organism evidence="8 9">
    <name type="scientific">Artemia franciscana</name>
    <name type="common">Brine shrimp</name>
    <name type="synonym">Artemia sanfranciscana</name>
    <dbReference type="NCBI Taxonomy" id="6661"/>
    <lineage>
        <taxon>Eukaryota</taxon>
        <taxon>Metazoa</taxon>
        <taxon>Ecdysozoa</taxon>
        <taxon>Arthropoda</taxon>
        <taxon>Crustacea</taxon>
        <taxon>Branchiopoda</taxon>
        <taxon>Anostraca</taxon>
        <taxon>Artemiidae</taxon>
        <taxon>Artemia</taxon>
    </lineage>
</organism>
<reference evidence="8" key="1">
    <citation type="submission" date="2023-07" db="EMBL/GenBank/DDBJ databases">
        <title>Chromosome-level genome assembly of Artemia franciscana.</title>
        <authorList>
            <person name="Jo E."/>
        </authorList>
    </citation>
    <scope>NUCLEOTIDE SEQUENCE</scope>
    <source>
        <tissue evidence="8">Whole body</tissue>
    </source>
</reference>
<evidence type="ECO:0000256" key="3">
    <source>
        <dbReference type="ARBA" id="ARBA00022737"/>
    </source>
</evidence>
<evidence type="ECO:0000259" key="7">
    <source>
        <dbReference type="SMART" id="SM01349"/>
    </source>
</evidence>
<evidence type="ECO:0000313" key="9">
    <source>
        <dbReference type="Proteomes" id="UP001187531"/>
    </source>
</evidence>
<feature type="domain" description="TOG" evidence="7">
    <location>
        <begin position="308"/>
        <end position="549"/>
    </location>
</feature>
<dbReference type="SUPFAM" id="SSF48371">
    <property type="entry name" value="ARM repeat"/>
    <property type="match status" value="1"/>
</dbReference>
<dbReference type="GO" id="GO:0005881">
    <property type="term" value="C:cytoplasmic microtubule"/>
    <property type="evidence" value="ECO:0007669"/>
    <property type="project" value="TreeGrafter"/>
</dbReference>
<dbReference type="PANTHER" id="PTHR21567">
    <property type="entry name" value="CLASP"/>
    <property type="match status" value="1"/>
</dbReference>
<dbReference type="GO" id="GO:0008017">
    <property type="term" value="F:microtubule binding"/>
    <property type="evidence" value="ECO:0007669"/>
    <property type="project" value="TreeGrafter"/>
</dbReference>
<evidence type="ECO:0000256" key="4">
    <source>
        <dbReference type="ARBA" id="ARBA00023212"/>
    </source>
</evidence>
<feature type="repeat" description="HEAT" evidence="5">
    <location>
        <begin position="164"/>
        <end position="202"/>
    </location>
</feature>
<dbReference type="InterPro" id="IPR024395">
    <property type="entry name" value="CLASP_N_dom"/>
</dbReference>
<comment type="subcellular location">
    <subcellularLocation>
        <location evidence="1">Cytoplasm</location>
        <location evidence="1">Cytoskeleton</location>
    </subcellularLocation>
</comment>
<dbReference type="PROSITE" id="PS50077">
    <property type="entry name" value="HEAT_REPEAT"/>
    <property type="match status" value="1"/>
</dbReference>
<dbReference type="GO" id="GO:0090307">
    <property type="term" value="P:mitotic spindle assembly"/>
    <property type="evidence" value="ECO:0007669"/>
    <property type="project" value="TreeGrafter"/>
</dbReference>
<dbReference type="Pfam" id="PF12348">
    <property type="entry name" value="CLASP_N"/>
    <property type="match status" value="2"/>
</dbReference>
<feature type="region of interest" description="Disordered" evidence="6">
    <location>
        <begin position="232"/>
        <end position="292"/>
    </location>
</feature>
<protein>
    <recommendedName>
        <fullName evidence="7">TOG domain-containing protein</fullName>
    </recommendedName>
</protein>
<feature type="compositionally biased region" description="Basic and acidic residues" evidence="6">
    <location>
        <begin position="237"/>
        <end position="249"/>
    </location>
</feature>
<dbReference type="GO" id="GO:0005876">
    <property type="term" value="C:spindle microtubule"/>
    <property type="evidence" value="ECO:0007669"/>
    <property type="project" value="TreeGrafter"/>
</dbReference>
<keyword evidence="9" id="KW-1185">Reference proteome</keyword>